<gene>
    <name evidence="2" type="ORF">BJX63DRAFT_394313</name>
</gene>
<feature type="signal peptide" evidence="1">
    <location>
        <begin position="1"/>
        <end position="18"/>
    </location>
</feature>
<name>A0ABR4HDC4_9EURO</name>
<evidence type="ECO:0008006" key="4">
    <source>
        <dbReference type="Google" id="ProtNLM"/>
    </source>
</evidence>
<dbReference type="Proteomes" id="UP001610334">
    <property type="component" value="Unassembled WGS sequence"/>
</dbReference>
<sequence length="190" mass="20514">MFVLNCIATILLFSAAQAAPTATKRACTTVAPTVIDVLRISTPGNASPGQQFTLSRAGFPVDDTQRSAMSFDIPPGSTGCMLQVQIPVLTEDEQIASGDSQADIWTTQPWTSANLPTWNNPPQRDQFVSTFRFESEQTDEPFQTVLHSNTCSTMMSYLVELSGWQGEGSVNFSNSPGGLNGLGFSMVYNC</sequence>
<keyword evidence="1" id="KW-0732">Signal</keyword>
<reference evidence="2 3" key="1">
    <citation type="submission" date="2024-07" db="EMBL/GenBank/DDBJ databases">
        <title>Section-level genome sequencing and comparative genomics of Aspergillus sections Usti and Cavernicolus.</title>
        <authorList>
            <consortium name="Lawrence Berkeley National Laboratory"/>
            <person name="Nybo J.L."/>
            <person name="Vesth T.C."/>
            <person name="Theobald S."/>
            <person name="Frisvad J.C."/>
            <person name="Larsen T.O."/>
            <person name="Kjaerboelling I."/>
            <person name="Rothschild-Mancinelli K."/>
            <person name="Lyhne E.K."/>
            <person name="Kogle M.E."/>
            <person name="Barry K."/>
            <person name="Clum A."/>
            <person name="Na H."/>
            <person name="Ledsgaard L."/>
            <person name="Lin J."/>
            <person name="Lipzen A."/>
            <person name="Kuo A."/>
            <person name="Riley R."/>
            <person name="Mondo S."/>
            <person name="Labutti K."/>
            <person name="Haridas S."/>
            <person name="Pangalinan J."/>
            <person name="Salamov A.A."/>
            <person name="Simmons B.A."/>
            <person name="Magnuson J.K."/>
            <person name="Chen J."/>
            <person name="Drula E."/>
            <person name="Henrissat B."/>
            <person name="Wiebenga A."/>
            <person name="Lubbers R.J."/>
            <person name="Gomes A.C."/>
            <person name="Makela M.R."/>
            <person name="Stajich J."/>
            <person name="Grigoriev I.V."/>
            <person name="Mortensen U.H."/>
            <person name="De Vries R.P."/>
            <person name="Baker S.E."/>
            <person name="Andersen M.R."/>
        </authorList>
    </citation>
    <scope>NUCLEOTIDE SEQUENCE [LARGE SCALE GENOMIC DNA]</scope>
    <source>
        <strain evidence="2 3">CBS 588.65</strain>
    </source>
</reference>
<organism evidence="2 3">
    <name type="scientific">Aspergillus granulosus</name>
    <dbReference type="NCBI Taxonomy" id="176169"/>
    <lineage>
        <taxon>Eukaryota</taxon>
        <taxon>Fungi</taxon>
        <taxon>Dikarya</taxon>
        <taxon>Ascomycota</taxon>
        <taxon>Pezizomycotina</taxon>
        <taxon>Eurotiomycetes</taxon>
        <taxon>Eurotiomycetidae</taxon>
        <taxon>Eurotiales</taxon>
        <taxon>Aspergillaceae</taxon>
        <taxon>Aspergillus</taxon>
        <taxon>Aspergillus subgen. Nidulantes</taxon>
    </lineage>
</organism>
<protein>
    <recommendedName>
        <fullName evidence="4">Ubiquitin 3 binding protein But2 C-terminal domain-containing protein</fullName>
    </recommendedName>
</protein>
<accession>A0ABR4HDC4</accession>
<evidence type="ECO:0000313" key="3">
    <source>
        <dbReference type="Proteomes" id="UP001610334"/>
    </source>
</evidence>
<evidence type="ECO:0000313" key="2">
    <source>
        <dbReference type="EMBL" id="KAL2813392.1"/>
    </source>
</evidence>
<keyword evidence="3" id="KW-1185">Reference proteome</keyword>
<dbReference type="EMBL" id="JBFXLT010000040">
    <property type="protein sequence ID" value="KAL2813392.1"/>
    <property type="molecule type" value="Genomic_DNA"/>
</dbReference>
<proteinExistence type="predicted"/>
<feature type="chain" id="PRO_5046658548" description="Ubiquitin 3 binding protein But2 C-terminal domain-containing protein" evidence="1">
    <location>
        <begin position="19"/>
        <end position="190"/>
    </location>
</feature>
<comment type="caution">
    <text evidence="2">The sequence shown here is derived from an EMBL/GenBank/DDBJ whole genome shotgun (WGS) entry which is preliminary data.</text>
</comment>
<evidence type="ECO:0000256" key="1">
    <source>
        <dbReference type="SAM" id="SignalP"/>
    </source>
</evidence>